<dbReference type="Pfam" id="PF00335">
    <property type="entry name" value="Tetraspanin"/>
    <property type="match status" value="1"/>
</dbReference>
<name>A0A2R6PRT6_ACTCC</name>
<dbReference type="STRING" id="1590841.A0A2R6PRT6"/>
<keyword evidence="3 6" id="KW-0812">Transmembrane</keyword>
<dbReference type="PANTHER" id="PTHR32191">
    <property type="entry name" value="TETRASPANIN-8-RELATED"/>
    <property type="match status" value="1"/>
</dbReference>
<dbReference type="OMA" id="KKIAFAN"/>
<reference evidence="8 9" key="1">
    <citation type="submission" date="2017-07" db="EMBL/GenBank/DDBJ databases">
        <title>An improved, manually edited Actinidia chinensis var. chinensis (kiwifruit) genome highlights the challenges associated with draft genomes and gene prediction in plants.</title>
        <authorList>
            <person name="Pilkington S."/>
            <person name="Crowhurst R."/>
            <person name="Hilario E."/>
            <person name="Nardozza S."/>
            <person name="Fraser L."/>
            <person name="Peng Y."/>
            <person name="Gunaseelan K."/>
            <person name="Simpson R."/>
            <person name="Tahir J."/>
            <person name="Deroles S."/>
            <person name="Templeton K."/>
            <person name="Luo Z."/>
            <person name="Davy M."/>
            <person name="Cheng C."/>
            <person name="Mcneilage M."/>
            <person name="Scaglione D."/>
            <person name="Liu Y."/>
            <person name="Zhang Q."/>
            <person name="Datson P."/>
            <person name="De Silva N."/>
            <person name="Gardiner S."/>
            <person name="Bassett H."/>
            <person name="Chagne D."/>
            <person name="Mccallum J."/>
            <person name="Dzierzon H."/>
            <person name="Deng C."/>
            <person name="Wang Y.-Y."/>
            <person name="Barron N."/>
            <person name="Manako K."/>
            <person name="Bowen J."/>
            <person name="Foster T."/>
            <person name="Erridge Z."/>
            <person name="Tiffin H."/>
            <person name="Waite C."/>
            <person name="Davies K."/>
            <person name="Grierson E."/>
            <person name="Laing W."/>
            <person name="Kirk R."/>
            <person name="Chen X."/>
            <person name="Wood M."/>
            <person name="Montefiori M."/>
            <person name="Brummell D."/>
            <person name="Schwinn K."/>
            <person name="Catanach A."/>
            <person name="Fullerton C."/>
            <person name="Li D."/>
            <person name="Meiyalaghan S."/>
            <person name="Nieuwenhuizen N."/>
            <person name="Read N."/>
            <person name="Prakash R."/>
            <person name="Hunter D."/>
            <person name="Zhang H."/>
            <person name="Mckenzie M."/>
            <person name="Knabel M."/>
            <person name="Harris A."/>
            <person name="Allan A."/>
            <person name="Chen A."/>
            <person name="Janssen B."/>
            <person name="Plunkett B."/>
            <person name="Dwamena C."/>
            <person name="Voogd C."/>
            <person name="Leif D."/>
            <person name="Lafferty D."/>
            <person name="Souleyre E."/>
            <person name="Varkonyi-Gasic E."/>
            <person name="Gambi F."/>
            <person name="Hanley J."/>
            <person name="Yao J.-L."/>
            <person name="Cheung J."/>
            <person name="David K."/>
            <person name="Warren B."/>
            <person name="Marsh K."/>
            <person name="Snowden K."/>
            <person name="Lin-Wang K."/>
            <person name="Brian L."/>
            <person name="Martinez-Sanchez M."/>
            <person name="Wang M."/>
            <person name="Ileperuma N."/>
            <person name="Macnee N."/>
            <person name="Campin R."/>
            <person name="Mcatee P."/>
            <person name="Drummond R."/>
            <person name="Espley R."/>
            <person name="Ireland H."/>
            <person name="Wu R."/>
            <person name="Atkinson R."/>
            <person name="Karunairetnam S."/>
            <person name="Bulley S."/>
            <person name="Chunkath S."/>
            <person name="Hanley Z."/>
            <person name="Storey R."/>
            <person name="Thrimawithana A."/>
            <person name="Thomson S."/>
            <person name="David C."/>
            <person name="Testolin R."/>
        </authorList>
    </citation>
    <scope>NUCLEOTIDE SEQUENCE [LARGE SCALE GENOMIC DNA]</scope>
    <source>
        <strain evidence="9">cv. Red5</strain>
        <tissue evidence="8">Young leaf</tissue>
    </source>
</reference>
<reference evidence="9" key="2">
    <citation type="journal article" date="2018" name="BMC Genomics">
        <title>A manually annotated Actinidia chinensis var. chinensis (kiwifruit) genome highlights the challenges associated with draft genomes and gene prediction in plants.</title>
        <authorList>
            <person name="Pilkington S.M."/>
            <person name="Crowhurst R."/>
            <person name="Hilario E."/>
            <person name="Nardozza S."/>
            <person name="Fraser L."/>
            <person name="Peng Y."/>
            <person name="Gunaseelan K."/>
            <person name="Simpson R."/>
            <person name="Tahir J."/>
            <person name="Deroles S.C."/>
            <person name="Templeton K."/>
            <person name="Luo Z."/>
            <person name="Davy M."/>
            <person name="Cheng C."/>
            <person name="McNeilage M."/>
            <person name="Scaglione D."/>
            <person name="Liu Y."/>
            <person name="Zhang Q."/>
            <person name="Datson P."/>
            <person name="De Silva N."/>
            <person name="Gardiner S.E."/>
            <person name="Bassett H."/>
            <person name="Chagne D."/>
            <person name="McCallum J."/>
            <person name="Dzierzon H."/>
            <person name="Deng C."/>
            <person name="Wang Y.Y."/>
            <person name="Barron L."/>
            <person name="Manako K."/>
            <person name="Bowen J."/>
            <person name="Foster T.M."/>
            <person name="Erridge Z.A."/>
            <person name="Tiffin H."/>
            <person name="Waite C.N."/>
            <person name="Davies K.M."/>
            <person name="Grierson E.P."/>
            <person name="Laing W.A."/>
            <person name="Kirk R."/>
            <person name="Chen X."/>
            <person name="Wood M."/>
            <person name="Montefiori M."/>
            <person name="Brummell D.A."/>
            <person name="Schwinn K.E."/>
            <person name="Catanach A."/>
            <person name="Fullerton C."/>
            <person name="Li D."/>
            <person name="Meiyalaghan S."/>
            <person name="Nieuwenhuizen N."/>
            <person name="Read N."/>
            <person name="Prakash R."/>
            <person name="Hunter D."/>
            <person name="Zhang H."/>
            <person name="McKenzie M."/>
            <person name="Knabel M."/>
            <person name="Harris A."/>
            <person name="Allan A.C."/>
            <person name="Gleave A."/>
            <person name="Chen A."/>
            <person name="Janssen B.J."/>
            <person name="Plunkett B."/>
            <person name="Ampomah-Dwamena C."/>
            <person name="Voogd C."/>
            <person name="Leif D."/>
            <person name="Lafferty D."/>
            <person name="Souleyre E.J.F."/>
            <person name="Varkonyi-Gasic E."/>
            <person name="Gambi F."/>
            <person name="Hanley J."/>
            <person name="Yao J.L."/>
            <person name="Cheung J."/>
            <person name="David K.M."/>
            <person name="Warren B."/>
            <person name="Marsh K."/>
            <person name="Snowden K.C."/>
            <person name="Lin-Wang K."/>
            <person name="Brian L."/>
            <person name="Martinez-Sanchez M."/>
            <person name="Wang M."/>
            <person name="Ileperuma N."/>
            <person name="Macnee N."/>
            <person name="Campin R."/>
            <person name="McAtee P."/>
            <person name="Drummond R.S.M."/>
            <person name="Espley R.V."/>
            <person name="Ireland H.S."/>
            <person name="Wu R."/>
            <person name="Atkinson R.G."/>
            <person name="Karunairetnam S."/>
            <person name="Bulley S."/>
            <person name="Chunkath S."/>
            <person name="Hanley Z."/>
            <person name="Storey R."/>
            <person name="Thrimawithana A.H."/>
            <person name="Thomson S."/>
            <person name="David C."/>
            <person name="Testolin R."/>
            <person name="Huang H."/>
            <person name="Hellens R.P."/>
            <person name="Schaffer R.J."/>
        </authorList>
    </citation>
    <scope>NUCLEOTIDE SEQUENCE [LARGE SCALE GENOMIC DNA]</scope>
    <source>
        <strain evidence="9">cv. Red5</strain>
    </source>
</reference>
<comment type="subcellular location">
    <subcellularLocation>
        <location evidence="1">Membrane</location>
        <topology evidence="1">Multi-pass membrane protein</topology>
    </subcellularLocation>
</comment>
<evidence type="ECO:0000256" key="5">
    <source>
        <dbReference type="ARBA" id="ARBA00023136"/>
    </source>
</evidence>
<feature type="signal peptide" evidence="7">
    <location>
        <begin position="1"/>
        <end position="27"/>
    </location>
</feature>
<gene>
    <name evidence="8" type="ORF">CEY00_Acc21871</name>
</gene>
<dbReference type="GO" id="GO:0009734">
    <property type="term" value="P:auxin-activated signaling pathway"/>
    <property type="evidence" value="ECO:0007669"/>
    <property type="project" value="InterPro"/>
</dbReference>
<dbReference type="InParanoid" id="A0A2R6PRT6"/>
<proteinExistence type="inferred from homology"/>
<feature type="transmembrane region" description="Helical" evidence="6">
    <location>
        <begin position="230"/>
        <end position="253"/>
    </location>
</feature>
<evidence type="ECO:0000256" key="2">
    <source>
        <dbReference type="ARBA" id="ARBA00006840"/>
    </source>
</evidence>
<feature type="transmembrane region" description="Helical" evidence="6">
    <location>
        <begin position="46"/>
        <end position="65"/>
    </location>
</feature>
<dbReference type="OrthoDB" id="672773at2759"/>
<evidence type="ECO:0000256" key="7">
    <source>
        <dbReference type="SAM" id="SignalP"/>
    </source>
</evidence>
<dbReference type="InterPro" id="IPR018499">
    <property type="entry name" value="Tetraspanin/Peripherin"/>
</dbReference>
<comment type="caution">
    <text evidence="8">The sequence shown here is derived from an EMBL/GenBank/DDBJ whole genome shotgun (WGS) entry which is preliminary data.</text>
</comment>
<dbReference type="PROSITE" id="PS51257">
    <property type="entry name" value="PROKAR_LIPOPROTEIN"/>
    <property type="match status" value="1"/>
</dbReference>
<dbReference type="EMBL" id="NKQK01000023">
    <property type="protein sequence ID" value="PSR95739.1"/>
    <property type="molecule type" value="Genomic_DNA"/>
</dbReference>
<feature type="chain" id="PRO_5015348497" evidence="7">
    <location>
        <begin position="28"/>
        <end position="269"/>
    </location>
</feature>
<dbReference type="Proteomes" id="UP000241394">
    <property type="component" value="Chromosome LG23"/>
</dbReference>
<comment type="similarity">
    <text evidence="2">Belongs to the tetraspanin (TM4SF) family.</text>
</comment>
<evidence type="ECO:0000256" key="3">
    <source>
        <dbReference type="ARBA" id="ARBA00022692"/>
    </source>
</evidence>
<keyword evidence="4 6" id="KW-1133">Transmembrane helix</keyword>
<evidence type="ECO:0000256" key="4">
    <source>
        <dbReference type="ARBA" id="ARBA00022989"/>
    </source>
</evidence>
<protein>
    <submittedName>
        <fullName evidence="8">Tetraspanin-8 like</fullName>
    </submittedName>
</protein>
<organism evidence="8 9">
    <name type="scientific">Actinidia chinensis var. chinensis</name>
    <name type="common">Chinese soft-hair kiwi</name>
    <dbReference type="NCBI Taxonomy" id="1590841"/>
    <lineage>
        <taxon>Eukaryota</taxon>
        <taxon>Viridiplantae</taxon>
        <taxon>Streptophyta</taxon>
        <taxon>Embryophyta</taxon>
        <taxon>Tracheophyta</taxon>
        <taxon>Spermatophyta</taxon>
        <taxon>Magnoliopsida</taxon>
        <taxon>eudicotyledons</taxon>
        <taxon>Gunneridae</taxon>
        <taxon>Pentapetalae</taxon>
        <taxon>asterids</taxon>
        <taxon>Ericales</taxon>
        <taxon>Actinidiaceae</taxon>
        <taxon>Actinidia</taxon>
    </lineage>
</organism>
<evidence type="ECO:0000256" key="1">
    <source>
        <dbReference type="ARBA" id="ARBA00004141"/>
    </source>
</evidence>
<evidence type="ECO:0000313" key="9">
    <source>
        <dbReference type="Proteomes" id="UP000241394"/>
    </source>
</evidence>
<dbReference type="GO" id="GO:0016020">
    <property type="term" value="C:membrane"/>
    <property type="evidence" value="ECO:0007669"/>
    <property type="project" value="UniProtKB-SubCell"/>
</dbReference>
<dbReference type="Gramene" id="PSR95739">
    <property type="protein sequence ID" value="PSR95739"/>
    <property type="gene ID" value="CEY00_Acc21871"/>
</dbReference>
<keyword evidence="5 6" id="KW-0472">Membrane</keyword>
<accession>A0A2R6PRT6</accession>
<dbReference type="InterPro" id="IPR044991">
    <property type="entry name" value="TET_plant"/>
</dbReference>
<keyword evidence="9" id="KW-1185">Reference proteome</keyword>
<keyword evidence="7" id="KW-0732">Signal</keyword>
<dbReference type="AlphaFoldDB" id="A0A2R6PRT6"/>
<feature type="transmembrane region" description="Helical" evidence="6">
    <location>
        <begin position="72"/>
        <end position="96"/>
    </location>
</feature>
<evidence type="ECO:0000256" key="6">
    <source>
        <dbReference type="SAM" id="Phobius"/>
    </source>
</evidence>
<sequence>MVRLSNGFVACVNVFTLLLSCAALATAAWFFAHQSTTCQKFLVEPLFFLGLSLLIVSLLGLLGSCCRVQPLLWAYLFLMFLFILALIGFTIFSIVVTNQGMGKAISGRGYKEYRLGDYNNWLQNYVVNDGNWDKIKSCLADANVCSSFPQETVADFNKRNLSPTQSGCCKPPTYCGYEYKNATFWTIPKEGPAAPDTDCKTWSNNHGVLCYDCMSCKAGVLANIKKEWRLLAATNTTLLIVVIVIYSVGYCALRNNRLSSYRRYKGGYP</sequence>
<evidence type="ECO:0000313" key="8">
    <source>
        <dbReference type="EMBL" id="PSR95739.1"/>
    </source>
</evidence>